<dbReference type="InterPro" id="IPR036047">
    <property type="entry name" value="F-box-like_dom_sf"/>
</dbReference>
<protein>
    <recommendedName>
        <fullName evidence="2">F-box domain-containing protein</fullName>
    </recommendedName>
</protein>
<dbReference type="Gramene" id="TraesRN1D0101017000.1">
    <property type="protein sequence ID" value="TraesRN1D0101017000.1"/>
    <property type="gene ID" value="TraesRN1D0101017000"/>
</dbReference>
<feature type="domain" description="F-box" evidence="2">
    <location>
        <begin position="74"/>
        <end position="114"/>
    </location>
</feature>
<dbReference type="EnsemblPlants" id="TraesCS1D02G415400.2">
    <property type="protein sequence ID" value="TraesCS1D02G415400.2"/>
    <property type="gene ID" value="TraesCS1D02G415400"/>
</dbReference>
<dbReference type="InterPro" id="IPR015915">
    <property type="entry name" value="Kelch-typ_b-propeller"/>
</dbReference>
<dbReference type="Pfam" id="PF24750">
    <property type="entry name" value="b-prop_At3g26010-like"/>
    <property type="match status" value="1"/>
</dbReference>
<dbReference type="Gramene" id="TraesCS1D03G0961100.1">
    <property type="protein sequence ID" value="TraesCS1D03G0961100.1.CDS"/>
    <property type="gene ID" value="TraesCS1D03G0961100"/>
</dbReference>
<dbReference type="GeneID" id="123183183"/>
<organism evidence="3">
    <name type="scientific">Triticum aestivum</name>
    <name type="common">Wheat</name>
    <dbReference type="NCBI Taxonomy" id="4565"/>
    <lineage>
        <taxon>Eukaryota</taxon>
        <taxon>Viridiplantae</taxon>
        <taxon>Streptophyta</taxon>
        <taxon>Embryophyta</taxon>
        <taxon>Tracheophyta</taxon>
        <taxon>Spermatophyta</taxon>
        <taxon>Magnoliopsida</taxon>
        <taxon>Liliopsida</taxon>
        <taxon>Poales</taxon>
        <taxon>Poaceae</taxon>
        <taxon>BOP clade</taxon>
        <taxon>Pooideae</taxon>
        <taxon>Triticodae</taxon>
        <taxon>Triticeae</taxon>
        <taxon>Triticinae</taxon>
        <taxon>Triticum</taxon>
    </lineage>
</organism>
<feature type="region of interest" description="Disordered" evidence="1">
    <location>
        <begin position="1"/>
        <end position="72"/>
    </location>
</feature>
<dbReference type="InterPro" id="IPR056592">
    <property type="entry name" value="Beta-prop_At3g26010-like"/>
</dbReference>
<dbReference type="PANTHER" id="PTHR35546:SF48">
    <property type="entry name" value="F-BOX DOMAIN-CONTAINING PROTEIN"/>
    <property type="match status" value="1"/>
</dbReference>
<dbReference type="RefSeq" id="XP_044451865.1">
    <property type="nucleotide sequence ID" value="XM_044595930.1"/>
</dbReference>
<accession>A0A3B6A198</accession>
<reference evidence="3" key="1">
    <citation type="submission" date="2018-08" db="EMBL/GenBank/DDBJ databases">
        <authorList>
            <person name="Rossello M."/>
        </authorList>
    </citation>
    <scope>NUCLEOTIDE SEQUENCE [LARGE SCALE GENOMIC DNA]</scope>
    <source>
        <strain evidence="3">cv. Chinese Spring</strain>
    </source>
</reference>
<name>A0A3B6A198_WHEAT</name>
<dbReference type="SUPFAM" id="SSF81383">
    <property type="entry name" value="F-box domain"/>
    <property type="match status" value="1"/>
</dbReference>
<dbReference type="Gramene" id="TraesLAC1D03G00569200.1">
    <property type="protein sequence ID" value="TraesLAC1D03G00569200.1"/>
    <property type="gene ID" value="TraesLAC1D03G00569200"/>
</dbReference>
<dbReference type="Gramene" id="TraesSTA1D03G00564390.1">
    <property type="protein sequence ID" value="TraesSTA1D03G00564390.1"/>
    <property type="gene ID" value="TraesSTA1D03G00564390"/>
</dbReference>
<dbReference type="Gramene" id="TraesARI1D03G00571720.1">
    <property type="protein sequence ID" value="TraesARI1D03G00571720.1"/>
    <property type="gene ID" value="TraesARI1D03G00571720"/>
</dbReference>
<dbReference type="InterPro" id="IPR001810">
    <property type="entry name" value="F-box_dom"/>
</dbReference>
<evidence type="ECO:0000313" key="4">
    <source>
        <dbReference type="Proteomes" id="UP000019116"/>
    </source>
</evidence>
<evidence type="ECO:0000256" key="1">
    <source>
        <dbReference type="SAM" id="MobiDB-lite"/>
    </source>
</evidence>
<dbReference type="Gramene" id="TraesCS1D02G415400.2">
    <property type="protein sequence ID" value="TraesCS1D02G415400.2"/>
    <property type="gene ID" value="TraesCS1D02G415400"/>
</dbReference>
<dbReference type="SUPFAM" id="SSF117281">
    <property type="entry name" value="Kelch motif"/>
    <property type="match status" value="1"/>
</dbReference>
<reference evidence="3" key="2">
    <citation type="submission" date="2018-10" db="UniProtKB">
        <authorList>
            <consortium name="EnsemblPlants"/>
        </authorList>
    </citation>
    <scope>IDENTIFICATION</scope>
</reference>
<dbReference type="Gramene" id="TraesMAC1D03G00564820.1">
    <property type="protein sequence ID" value="TraesMAC1D03G00564820.1"/>
    <property type="gene ID" value="TraesMAC1D03G00564820"/>
</dbReference>
<dbReference type="Pfam" id="PF00646">
    <property type="entry name" value="F-box"/>
    <property type="match status" value="1"/>
</dbReference>
<dbReference type="Gramene" id="TraesJUL1D03G00568330.1">
    <property type="protein sequence ID" value="TraesJUL1D03G00568330.1"/>
    <property type="gene ID" value="TraesJUL1D03G00568330"/>
</dbReference>
<dbReference type="PANTHER" id="PTHR35546">
    <property type="entry name" value="F-BOX PROTEIN INTERACTION DOMAIN PROTEIN-RELATED"/>
    <property type="match status" value="1"/>
</dbReference>
<dbReference type="Gramene" id="TraesSYM1D03G00572530.1">
    <property type="protein sequence ID" value="TraesSYM1D03G00572530.1"/>
    <property type="gene ID" value="TraesSYM1D03G00572530"/>
</dbReference>
<dbReference type="InterPro" id="IPR055290">
    <property type="entry name" value="At3g26010-like"/>
</dbReference>
<dbReference type="Gramene" id="TraesNOR1D03G00573170.1">
    <property type="protein sequence ID" value="TraesNOR1D03G00573170.1"/>
    <property type="gene ID" value="TraesNOR1D03G00573170"/>
</dbReference>
<keyword evidence="4" id="KW-1185">Reference proteome</keyword>
<dbReference type="Gramene" id="TraesJAG1D03G00564700.1">
    <property type="protein sequence ID" value="TraesJAG1D03G00564700.1"/>
    <property type="gene ID" value="TraesJAG1D03G00564700"/>
</dbReference>
<dbReference type="STRING" id="4565.A0A3B6A198"/>
<dbReference type="OrthoDB" id="587916at2759"/>
<dbReference type="SMART" id="SM00256">
    <property type="entry name" value="FBOX"/>
    <property type="match status" value="1"/>
</dbReference>
<proteinExistence type="predicted"/>
<evidence type="ECO:0000313" key="3">
    <source>
        <dbReference type="EnsemblPlants" id="TraesCS1D02G415400.2"/>
    </source>
</evidence>
<dbReference type="AlphaFoldDB" id="A0A3B6A198"/>
<gene>
    <name evidence="3" type="primary">LOC123183183</name>
</gene>
<sequence length="427" mass="48324">MDPRAGLEAMPPGGGEGEGEGEHGITVQSHPPATVRLDEDDPPHSTPPLSDVPPVASKEKKQNLEQEQQPMPNVPEGALVEILSRVPYRSLCRFKCVSKPWLALCSAPDIRKRSPQTLSGFFYYEGQRLCFRNLSGRGPPLDPSLPFLRHSYKNVHVEQFCDSLLLCNCWNSCFSSKRDYVVCNPATQEWIVLPPVVFLGQDQEVSHDCPPSVYLGFEAAVPSRFVVFATPYNRGGLSGEMAIYSSETGQWTYVQTKWASESLLELTRNIRVFLNGTMHLSTRYNYNTMLTVDAEGKVWREIPMPSPKKSVIFCIGQSQGRLYAWQMAYRYGCELYIWVLEDYGTGKWAQKHTVNVLELFGRHCRKDGQYYEMFAFHPDCNVIFLTDEKEMTVSYDMDSQKVSVICTKGMKGMPYTPCFAELQSASH</sequence>
<dbReference type="Proteomes" id="UP000019116">
    <property type="component" value="Chromosome 1D"/>
</dbReference>
<dbReference type="Gene3D" id="1.20.1280.50">
    <property type="match status" value="1"/>
</dbReference>
<dbReference type="Gramene" id="TraesPARA_EIv1.0_0321300.1">
    <property type="protein sequence ID" value="TraesPARA_EIv1.0_0321300.1.CDS"/>
    <property type="gene ID" value="TraesPARA_EIv1.0_0321300"/>
</dbReference>
<dbReference type="Gramene" id="TraesLDM1D03G00567610.1">
    <property type="protein sequence ID" value="TraesLDM1D03G00567610.1"/>
    <property type="gene ID" value="TraesLDM1D03G00567610"/>
</dbReference>
<evidence type="ECO:0000259" key="2">
    <source>
        <dbReference type="SMART" id="SM00256"/>
    </source>
</evidence>